<proteinExistence type="predicted"/>
<evidence type="ECO:0000313" key="3">
    <source>
        <dbReference type="Proteomes" id="UP000807504"/>
    </source>
</evidence>
<dbReference type="Proteomes" id="UP000807504">
    <property type="component" value="Unassembled WGS sequence"/>
</dbReference>
<gene>
    <name evidence="2" type="ORF">HNY73_000532</name>
</gene>
<organism evidence="2 3">
    <name type="scientific">Argiope bruennichi</name>
    <name type="common">Wasp spider</name>
    <name type="synonym">Aranea bruennichi</name>
    <dbReference type="NCBI Taxonomy" id="94029"/>
    <lineage>
        <taxon>Eukaryota</taxon>
        <taxon>Metazoa</taxon>
        <taxon>Ecdysozoa</taxon>
        <taxon>Arthropoda</taxon>
        <taxon>Chelicerata</taxon>
        <taxon>Arachnida</taxon>
        <taxon>Araneae</taxon>
        <taxon>Araneomorphae</taxon>
        <taxon>Entelegynae</taxon>
        <taxon>Araneoidea</taxon>
        <taxon>Araneidae</taxon>
        <taxon>Argiope</taxon>
    </lineage>
</organism>
<evidence type="ECO:0000313" key="2">
    <source>
        <dbReference type="EMBL" id="KAF8796114.1"/>
    </source>
</evidence>
<keyword evidence="3" id="KW-1185">Reference proteome</keyword>
<dbReference type="EMBL" id="JABXBU010000001">
    <property type="protein sequence ID" value="KAF8796114.1"/>
    <property type="molecule type" value="Genomic_DNA"/>
</dbReference>
<name>A0A8T0FYD0_ARGBR</name>
<accession>A0A8T0FYD0</accession>
<sequence>MRSQRGRRLCFRRIGTHLLIQEEISIRRLCHLLLTRLNTWLKRKKGKNALRFPLHLPPPVYAGGIVDDFSSGGRDKGRRTAKKGADNPRDSTMDVKSGPYRSRAFSGHRSHPLQWRGARFATEWTT</sequence>
<reference evidence="2" key="2">
    <citation type="submission" date="2020-06" db="EMBL/GenBank/DDBJ databases">
        <authorList>
            <person name="Sheffer M."/>
        </authorList>
    </citation>
    <scope>NUCLEOTIDE SEQUENCE</scope>
</reference>
<reference evidence="2" key="1">
    <citation type="journal article" date="2020" name="bioRxiv">
        <title>Chromosome-level reference genome of the European wasp spider Argiope bruennichi: a resource for studies on range expansion and evolutionary adaptation.</title>
        <authorList>
            <person name="Sheffer M.M."/>
            <person name="Hoppe A."/>
            <person name="Krehenwinkel H."/>
            <person name="Uhl G."/>
            <person name="Kuss A.W."/>
            <person name="Jensen L."/>
            <person name="Jensen C."/>
            <person name="Gillespie R.G."/>
            <person name="Hoff K.J."/>
            <person name="Prost S."/>
        </authorList>
    </citation>
    <scope>NUCLEOTIDE SEQUENCE</scope>
</reference>
<evidence type="ECO:0000256" key="1">
    <source>
        <dbReference type="SAM" id="MobiDB-lite"/>
    </source>
</evidence>
<feature type="region of interest" description="Disordered" evidence="1">
    <location>
        <begin position="67"/>
        <end position="110"/>
    </location>
</feature>
<feature type="compositionally biased region" description="Basic and acidic residues" evidence="1">
    <location>
        <begin position="83"/>
        <end position="93"/>
    </location>
</feature>
<protein>
    <submittedName>
        <fullName evidence="2">Uncharacterized protein</fullName>
    </submittedName>
</protein>
<dbReference type="AlphaFoldDB" id="A0A8T0FYD0"/>
<comment type="caution">
    <text evidence="2">The sequence shown here is derived from an EMBL/GenBank/DDBJ whole genome shotgun (WGS) entry which is preliminary data.</text>
</comment>